<dbReference type="OrthoDB" id="1149028at2"/>
<dbReference type="SUPFAM" id="SSF48452">
    <property type="entry name" value="TPR-like"/>
    <property type="match status" value="1"/>
</dbReference>
<evidence type="ECO:0000313" key="5">
    <source>
        <dbReference type="Proteomes" id="UP000239800"/>
    </source>
</evidence>
<dbReference type="SMART" id="SM00028">
    <property type="entry name" value="TPR"/>
    <property type="match status" value="3"/>
</dbReference>
<reference evidence="4 5" key="1">
    <citation type="submission" date="2016-11" db="EMBL/GenBank/DDBJ databases">
        <title>Trade-off between light-utilization and light-protection in marine flavobacteria.</title>
        <authorList>
            <person name="Kumagai Y."/>
        </authorList>
    </citation>
    <scope>NUCLEOTIDE SEQUENCE [LARGE SCALE GENOMIC DNA]</scope>
    <source>
        <strain evidence="4 5">NBRC 107741</strain>
    </source>
</reference>
<dbReference type="PROSITE" id="PS50293">
    <property type="entry name" value="TPR_REGION"/>
    <property type="match status" value="1"/>
</dbReference>
<comment type="caution">
    <text evidence="4">The sequence shown here is derived from an EMBL/GenBank/DDBJ whole genome shotgun (WGS) entry which is preliminary data.</text>
</comment>
<sequence length="420" mass="46494">MRKPLLIMSAMLVTVLAFGQKKELKKAERAIKSGDLSEALAAIDQAEGMLGGADDALVAQFYVVKAEAYLANAGESDFDSMKKSAEALKMAKESAGGSKYADRIDLARQNLRTAIVNSAVADQNSQNYGPAAEKLYESYKVSPQDTSDLYYAAGNAINAKDYDLAMKYYDMLLDVGYTGIKKEYVATNTETGEIVAFRDENEMKTNMLTGLYSNPEDRMTESVRGDLLTNMTLIYMAQNKNEKALELMAKARQENPDDISLVRAEADLAYKMGDMDKYKNLMQEVIASDPNNPELYYNLGVGSAQAGNDDDAKKLYAKAIELDPEYANAKINMAALILKGEGAIIEEMNNLGTSAADNKRYDELKEQRVDIYRSAVPYLEDAVELRPNNKELVRTLMNIYSQIGEDGKFKAMKAKLESMD</sequence>
<name>A0A2S7KNX3_9FLAO</name>
<keyword evidence="2 3" id="KW-0802">TPR repeat</keyword>
<dbReference type="Gene3D" id="1.25.40.10">
    <property type="entry name" value="Tetratricopeptide repeat domain"/>
    <property type="match status" value="1"/>
</dbReference>
<dbReference type="PROSITE" id="PS50005">
    <property type="entry name" value="TPR"/>
    <property type="match status" value="2"/>
</dbReference>
<dbReference type="Pfam" id="PF14559">
    <property type="entry name" value="TPR_19"/>
    <property type="match status" value="1"/>
</dbReference>
<dbReference type="InterPro" id="IPR051685">
    <property type="entry name" value="Ycf3/AcsC/BcsC/TPR_MFPF"/>
</dbReference>
<evidence type="ECO:0000256" key="1">
    <source>
        <dbReference type="ARBA" id="ARBA00022737"/>
    </source>
</evidence>
<gene>
    <name evidence="4" type="ORF">BST85_04980</name>
</gene>
<keyword evidence="1" id="KW-0677">Repeat</keyword>
<dbReference type="InterPro" id="IPR011990">
    <property type="entry name" value="TPR-like_helical_dom_sf"/>
</dbReference>
<feature type="repeat" description="TPR" evidence="3">
    <location>
        <begin position="225"/>
        <end position="258"/>
    </location>
</feature>
<dbReference type="InterPro" id="IPR019734">
    <property type="entry name" value="TPR_rpt"/>
</dbReference>
<protein>
    <recommendedName>
        <fullName evidence="6">Tetratricopeptide repeat protein</fullName>
    </recommendedName>
</protein>
<dbReference type="RefSeq" id="WP_104812249.1">
    <property type="nucleotide sequence ID" value="NZ_MQUB01000001.1"/>
</dbReference>
<organism evidence="4 5">
    <name type="scientific">Aureitalea marina</name>
    <dbReference type="NCBI Taxonomy" id="930804"/>
    <lineage>
        <taxon>Bacteria</taxon>
        <taxon>Pseudomonadati</taxon>
        <taxon>Bacteroidota</taxon>
        <taxon>Flavobacteriia</taxon>
        <taxon>Flavobacteriales</taxon>
        <taxon>Flavobacteriaceae</taxon>
        <taxon>Aureitalea</taxon>
    </lineage>
</organism>
<proteinExistence type="predicted"/>
<feature type="repeat" description="TPR" evidence="3">
    <location>
        <begin position="293"/>
        <end position="326"/>
    </location>
</feature>
<evidence type="ECO:0000256" key="2">
    <source>
        <dbReference type="ARBA" id="ARBA00022803"/>
    </source>
</evidence>
<evidence type="ECO:0008006" key="6">
    <source>
        <dbReference type="Google" id="ProtNLM"/>
    </source>
</evidence>
<evidence type="ECO:0000256" key="3">
    <source>
        <dbReference type="PROSITE-ProRule" id="PRU00339"/>
    </source>
</evidence>
<dbReference type="EMBL" id="MQUB01000001">
    <property type="protein sequence ID" value="PQB04322.1"/>
    <property type="molecule type" value="Genomic_DNA"/>
</dbReference>
<keyword evidence="5" id="KW-1185">Reference proteome</keyword>
<dbReference type="PANTHER" id="PTHR44943:SF8">
    <property type="entry name" value="TPR REPEAT-CONTAINING PROTEIN MJ0263"/>
    <property type="match status" value="1"/>
</dbReference>
<dbReference type="AlphaFoldDB" id="A0A2S7KNX3"/>
<dbReference type="PANTHER" id="PTHR44943">
    <property type="entry name" value="CELLULOSE SYNTHASE OPERON PROTEIN C"/>
    <property type="match status" value="1"/>
</dbReference>
<dbReference type="Proteomes" id="UP000239800">
    <property type="component" value="Unassembled WGS sequence"/>
</dbReference>
<evidence type="ECO:0000313" key="4">
    <source>
        <dbReference type="EMBL" id="PQB04322.1"/>
    </source>
</evidence>
<accession>A0A2S7KNX3</accession>